<keyword evidence="3" id="KW-1185">Reference proteome</keyword>
<feature type="transmembrane region" description="Helical" evidence="1">
    <location>
        <begin position="52"/>
        <end position="72"/>
    </location>
</feature>
<dbReference type="PANTHER" id="PTHR41282">
    <property type="entry name" value="CONSERVED TRANSMEMBRANE PROTEIN-RELATED"/>
    <property type="match status" value="1"/>
</dbReference>
<gene>
    <name evidence="2" type="ORF">FM119_12610</name>
</gene>
<dbReference type="Pfam" id="PF12811">
    <property type="entry name" value="BaxI_1"/>
    <property type="match status" value="1"/>
</dbReference>
<feature type="transmembrane region" description="Helical" evidence="1">
    <location>
        <begin position="103"/>
        <end position="123"/>
    </location>
</feature>
<feature type="transmembrane region" description="Helical" evidence="1">
    <location>
        <begin position="198"/>
        <end position="222"/>
    </location>
</feature>
<dbReference type="InterPro" id="IPR010539">
    <property type="entry name" value="BaxI_1-like"/>
</dbReference>
<keyword evidence="1" id="KW-0472">Membrane</keyword>
<organism evidence="2 3">
    <name type="scientific">Mycetocola reblochoni REB411</name>
    <dbReference type="NCBI Taxonomy" id="1255698"/>
    <lineage>
        <taxon>Bacteria</taxon>
        <taxon>Bacillati</taxon>
        <taxon>Actinomycetota</taxon>
        <taxon>Actinomycetes</taxon>
        <taxon>Micrococcales</taxon>
        <taxon>Microbacteriaceae</taxon>
        <taxon>Mycetocola</taxon>
    </lineage>
</organism>
<dbReference type="PANTHER" id="PTHR41282:SF1">
    <property type="entry name" value="CONSERVED TRANSMEMBRANE PROTEIN-RELATED"/>
    <property type="match status" value="1"/>
</dbReference>
<feature type="transmembrane region" description="Helical" evidence="1">
    <location>
        <begin position="129"/>
        <end position="151"/>
    </location>
</feature>
<evidence type="ECO:0000256" key="1">
    <source>
        <dbReference type="SAM" id="Phobius"/>
    </source>
</evidence>
<feature type="transmembrane region" description="Helical" evidence="1">
    <location>
        <begin position="78"/>
        <end position="96"/>
    </location>
</feature>
<keyword evidence="1" id="KW-0812">Transmembrane</keyword>
<keyword evidence="1" id="KW-1133">Transmembrane helix</keyword>
<evidence type="ECO:0000313" key="2">
    <source>
        <dbReference type="EMBL" id="SJN41428.1"/>
    </source>
</evidence>
<proteinExistence type="predicted"/>
<feature type="transmembrane region" description="Helical" evidence="1">
    <location>
        <begin position="163"/>
        <end position="186"/>
    </location>
</feature>
<feature type="transmembrane region" description="Helical" evidence="1">
    <location>
        <begin position="243"/>
        <end position="260"/>
    </location>
</feature>
<dbReference type="AlphaFoldDB" id="A0A1R4KB13"/>
<dbReference type="OrthoDB" id="116480at2"/>
<dbReference type="RefSeq" id="WP_087138524.1">
    <property type="nucleotide sequence ID" value="NZ_FUKR01000073.1"/>
</dbReference>
<protein>
    <submittedName>
        <fullName evidence="2">Putative integral membrane protein</fullName>
    </submittedName>
</protein>
<dbReference type="Proteomes" id="UP000196778">
    <property type="component" value="Unassembled WGS sequence"/>
</dbReference>
<name>A0A1R4KB13_9MICO</name>
<reference evidence="3" key="1">
    <citation type="submission" date="2017-02" db="EMBL/GenBank/DDBJ databases">
        <authorList>
            <person name="Dridi B."/>
        </authorList>
    </citation>
    <scope>NUCLEOTIDE SEQUENCE [LARGE SCALE GENOMIC DNA]</scope>
    <source>
        <strain evidence="3">EB411</strain>
    </source>
</reference>
<sequence>MAVNNPAFNNDAFRSGGSSTVTTPSAEQLDALYAQPSATPSQTDRMSVEDTILKSAIAFGVLAVGAVAGFMLGGGLPLLMIVAGIAGFGLALVNIFKKEPSPGLILGYAGAQGFFVGALSAVLEARYPGVVSQAVLATLVVVGVTLALFASGKVRASKRATKIFMIAIVAYAVFSLVNFFLSAFGVVGGEFGLRSTEITLPILGTVPLGAILGVLAIVLGAYSLVLDFDFVQQGVKNGAPRKFGWTGVFGIMLTVVWLYVEILRLLAILRE</sequence>
<accession>A0A1R4KB13</accession>
<evidence type="ECO:0000313" key="3">
    <source>
        <dbReference type="Proteomes" id="UP000196778"/>
    </source>
</evidence>
<dbReference type="EMBL" id="FUKR01000073">
    <property type="protein sequence ID" value="SJN41428.1"/>
    <property type="molecule type" value="Genomic_DNA"/>
</dbReference>